<dbReference type="SMART" id="SM00213">
    <property type="entry name" value="UBQ"/>
    <property type="match status" value="3"/>
</dbReference>
<dbReference type="Proteomes" id="UP000267029">
    <property type="component" value="Unassembled WGS sequence"/>
</dbReference>
<dbReference type="PANTHER" id="PTHR10621">
    <property type="entry name" value="UV EXCISION REPAIR PROTEIN RAD23"/>
    <property type="match status" value="1"/>
</dbReference>
<dbReference type="InterPro" id="IPR029071">
    <property type="entry name" value="Ubiquitin-like_domsf"/>
</dbReference>
<dbReference type="GO" id="GO:0031593">
    <property type="term" value="F:polyubiquitin modification-dependent protein binding"/>
    <property type="evidence" value="ECO:0007669"/>
    <property type="project" value="TreeGrafter"/>
</dbReference>
<gene>
    <name evidence="3" type="ORF">MCOS_LOCUS3404</name>
</gene>
<protein>
    <submittedName>
        <fullName evidence="5">Ubiquitin-like domain-containing protein</fullName>
    </submittedName>
</protein>
<feature type="domain" description="Ubiquitin-like" evidence="2">
    <location>
        <begin position="67"/>
        <end position="157"/>
    </location>
</feature>
<feature type="compositionally biased region" description="Pro residues" evidence="1">
    <location>
        <begin position="187"/>
        <end position="197"/>
    </location>
</feature>
<name>A0A0R3U915_MESCO</name>
<evidence type="ECO:0000313" key="5">
    <source>
        <dbReference type="WBParaSite" id="MCU_010867-RA"/>
    </source>
</evidence>
<reference evidence="3 4" key="1">
    <citation type="submission" date="2018-10" db="EMBL/GenBank/DDBJ databases">
        <authorList>
            <consortium name="Pathogen Informatics"/>
        </authorList>
    </citation>
    <scope>NUCLEOTIDE SEQUENCE [LARGE SCALE GENOMIC DNA]</scope>
</reference>
<evidence type="ECO:0000256" key="1">
    <source>
        <dbReference type="SAM" id="MobiDB-lite"/>
    </source>
</evidence>
<dbReference type="Pfam" id="PF00240">
    <property type="entry name" value="ubiquitin"/>
    <property type="match status" value="3"/>
</dbReference>
<evidence type="ECO:0000313" key="4">
    <source>
        <dbReference type="Proteomes" id="UP000267029"/>
    </source>
</evidence>
<sequence>MQVRIVHKGSDLLTVNVDAETTVSQVKEAITQAIKVRPKDQILTSKGIFLEDTHTLGKYGVYDWGSLELHLRLNSQKIIPVRVALSPTEVVTIPIRSDATVDELRLEISKRTTREHFKVSSAILVYSHWVLENGHRLEEYGVNENDCITVAEALARGTPPAVDSNESYDYCEGFQGMRIEGDARTQPAPPPPPPQQLPPQAVRRKSYQTVEPTCLQVHFLSNDGDPLTLPIPRTQTLKSVCSYVQKATGIPVENQEFIISGEAVDPELTLLQLGIQNDDSIFLNDSRLRIPTLDQKKHATSTSLRAPAVKQKSFKDLEVNFDLGDGYITLVLPTNSTVDQAIRELRKALKPTNCRFELRFENRHLEPSRSLCEYGIHSGSVVNVVAVPEIQHYRANTGFL</sequence>
<feature type="domain" description="Ubiquitin-like" evidence="2">
    <location>
        <begin position="1"/>
        <end position="76"/>
    </location>
</feature>
<proteinExistence type="predicted"/>
<keyword evidence="4" id="KW-1185">Reference proteome</keyword>
<dbReference type="STRING" id="53468.A0A0R3U915"/>
<evidence type="ECO:0000313" key="3">
    <source>
        <dbReference type="EMBL" id="VDD77401.1"/>
    </source>
</evidence>
<dbReference type="Gene3D" id="3.10.20.90">
    <property type="entry name" value="Phosphatidylinositol 3-kinase Catalytic Subunit, Chain A, domain 1"/>
    <property type="match status" value="4"/>
</dbReference>
<dbReference type="PANTHER" id="PTHR10621:SF0">
    <property type="entry name" value="UV EXCISION REPAIR PROTEIN RAD23"/>
    <property type="match status" value="1"/>
</dbReference>
<evidence type="ECO:0000259" key="2">
    <source>
        <dbReference type="PROSITE" id="PS50053"/>
    </source>
</evidence>
<dbReference type="PROSITE" id="PS50053">
    <property type="entry name" value="UBIQUITIN_2"/>
    <property type="match status" value="3"/>
</dbReference>
<dbReference type="GO" id="GO:0043161">
    <property type="term" value="P:proteasome-mediated ubiquitin-dependent protein catabolic process"/>
    <property type="evidence" value="ECO:0007669"/>
    <property type="project" value="TreeGrafter"/>
</dbReference>
<dbReference type="AlphaFoldDB" id="A0A0R3U915"/>
<feature type="region of interest" description="Disordered" evidence="1">
    <location>
        <begin position="181"/>
        <end position="205"/>
    </location>
</feature>
<organism evidence="5">
    <name type="scientific">Mesocestoides corti</name>
    <name type="common">Flatworm</name>
    <dbReference type="NCBI Taxonomy" id="53468"/>
    <lineage>
        <taxon>Eukaryota</taxon>
        <taxon>Metazoa</taxon>
        <taxon>Spiralia</taxon>
        <taxon>Lophotrochozoa</taxon>
        <taxon>Platyhelminthes</taxon>
        <taxon>Cestoda</taxon>
        <taxon>Eucestoda</taxon>
        <taxon>Cyclophyllidea</taxon>
        <taxon>Mesocestoididae</taxon>
        <taxon>Mesocestoides</taxon>
    </lineage>
</organism>
<dbReference type="CDD" id="cd17039">
    <property type="entry name" value="Ubl_ubiquitin_like"/>
    <property type="match status" value="4"/>
</dbReference>
<dbReference type="GO" id="GO:0070628">
    <property type="term" value="F:proteasome binding"/>
    <property type="evidence" value="ECO:0007669"/>
    <property type="project" value="TreeGrafter"/>
</dbReference>
<reference evidence="5" key="2">
    <citation type="submission" date="2019-11" db="UniProtKB">
        <authorList>
            <consortium name="WormBaseParasite"/>
        </authorList>
    </citation>
    <scope>IDENTIFICATION</scope>
</reference>
<feature type="domain" description="Ubiquitin-like" evidence="2">
    <location>
        <begin position="215"/>
        <end position="283"/>
    </location>
</feature>
<dbReference type="GO" id="GO:0005829">
    <property type="term" value="C:cytosol"/>
    <property type="evidence" value="ECO:0007669"/>
    <property type="project" value="TreeGrafter"/>
</dbReference>
<dbReference type="InterPro" id="IPR000626">
    <property type="entry name" value="Ubiquitin-like_dom"/>
</dbReference>
<dbReference type="GO" id="GO:0005654">
    <property type="term" value="C:nucleoplasm"/>
    <property type="evidence" value="ECO:0007669"/>
    <property type="project" value="TreeGrafter"/>
</dbReference>
<dbReference type="SUPFAM" id="SSF54236">
    <property type="entry name" value="Ubiquitin-like"/>
    <property type="match status" value="4"/>
</dbReference>
<dbReference type="WBParaSite" id="MCU_010867-RA">
    <property type="protein sequence ID" value="MCU_010867-RA"/>
    <property type="gene ID" value="MCU_010867"/>
</dbReference>
<dbReference type="OrthoDB" id="442921at2759"/>
<accession>A0A0R3U915</accession>
<dbReference type="EMBL" id="UXSR01000765">
    <property type="protein sequence ID" value="VDD77401.1"/>
    <property type="molecule type" value="Genomic_DNA"/>
</dbReference>
<dbReference type="GO" id="GO:0043130">
    <property type="term" value="F:ubiquitin binding"/>
    <property type="evidence" value="ECO:0007669"/>
    <property type="project" value="TreeGrafter"/>
</dbReference>